<dbReference type="Proteomes" id="UP000624041">
    <property type="component" value="Unassembled WGS sequence"/>
</dbReference>
<dbReference type="PIRSF" id="PIRSF021350">
    <property type="entry name" value="UCP021350"/>
    <property type="match status" value="1"/>
</dbReference>
<dbReference type="InterPro" id="IPR008308">
    <property type="entry name" value="YpbB-like"/>
</dbReference>
<accession>A0A917XW76</accession>
<keyword evidence="3" id="KW-1185">Reference proteome</keyword>
<protein>
    <recommendedName>
        <fullName evidence="1">Helicase Helix-turn-helix domain-containing protein</fullName>
    </recommendedName>
</protein>
<evidence type="ECO:0000313" key="2">
    <source>
        <dbReference type="EMBL" id="GGN56511.1"/>
    </source>
</evidence>
<organism evidence="2 3">
    <name type="scientific">Oceanobacillus indicireducens</name>
    <dbReference type="NCBI Taxonomy" id="1004261"/>
    <lineage>
        <taxon>Bacteria</taxon>
        <taxon>Bacillati</taxon>
        <taxon>Bacillota</taxon>
        <taxon>Bacilli</taxon>
        <taxon>Bacillales</taxon>
        <taxon>Bacillaceae</taxon>
        <taxon>Oceanobacillus</taxon>
    </lineage>
</organism>
<feature type="domain" description="Helicase Helix-turn-helix" evidence="1">
    <location>
        <begin position="261"/>
        <end position="346"/>
    </location>
</feature>
<dbReference type="EMBL" id="BMOS01000009">
    <property type="protein sequence ID" value="GGN56511.1"/>
    <property type="molecule type" value="Genomic_DNA"/>
</dbReference>
<name>A0A917XW76_9BACI</name>
<dbReference type="AlphaFoldDB" id="A0A917XW76"/>
<gene>
    <name evidence="2" type="primary">ypbB</name>
    <name evidence="2" type="ORF">GCM10007971_16530</name>
</gene>
<evidence type="ECO:0000259" key="1">
    <source>
        <dbReference type="Pfam" id="PF14493"/>
    </source>
</evidence>
<sequence>MIFNGILLTAAKQIKQERSTSSIYHLLTGSRSIQTLQDAHIFSNQAFFGIYRGLRKQIFDEKITALIQAGFLEETVEEKGRQAVRCLPEGETWLAAHQSRIPFHYFQGFLYFDKADVFYNRLLLLVQTLSNTNESNFSFIPVIHQPATERFVRQFYKQIKENERSYLEELYDELVQLLAAFPEEEAQIFIDRFSGYNHYGKSLDQLAIQYNREAADIRLLLVGMIHMLLQKIEISQSDYSALYPLVADLGQTVKLVGSPGKTYDLFKQGLTPEEISRIRSLKINTIYDHLAEIALYDPAFPFSDYVSERDTKEILQAIQETNSFKLKTIKENVHPEISFFQIRLMLVFHHKLREGGSRHG</sequence>
<dbReference type="InterPro" id="IPR029491">
    <property type="entry name" value="Helicase_HTH"/>
</dbReference>
<dbReference type="Pfam" id="PF14493">
    <property type="entry name" value="HTH_40"/>
    <property type="match status" value="1"/>
</dbReference>
<dbReference type="RefSeq" id="WP_156855910.1">
    <property type="nucleotide sequence ID" value="NZ_BMOS01000009.1"/>
</dbReference>
<comment type="caution">
    <text evidence="2">The sequence shown here is derived from an EMBL/GenBank/DDBJ whole genome shotgun (WGS) entry which is preliminary data.</text>
</comment>
<evidence type="ECO:0000313" key="3">
    <source>
        <dbReference type="Proteomes" id="UP000624041"/>
    </source>
</evidence>
<proteinExistence type="predicted"/>
<reference evidence="2" key="2">
    <citation type="submission" date="2020-09" db="EMBL/GenBank/DDBJ databases">
        <authorList>
            <person name="Sun Q."/>
            <person name="Ohkuma M."/>
        </authorList>
    </citation>
    <scope>NUCLEOTIDE SEQUENCE</scope>
    <source>
        <strain evidence="2">JCM 17251</strain>
    </source>
</reference>
<reference evidence="2" key="1">
    <citation type="journal article" date="2014" name="Int. J. Syst. Evol. Microbiol.">
        <title>Complete genome sequence of Corynebacterium casei LMG S-19264T (=DSM 44701T), isolated from a smear-ripened cheese.</title>
        <authorList>
            <consortium name="US DOE Joint Genome Institute (JGI-PGF)"/>
            <person name="Walter F."/>
            <person name="Albersmeier A."/>
            <person name="Kalinowski J."/>
            <person name="Ruckert C."/>
        </authorList>
    </citation>
    <scope>NUCLEOTIDE SEQUENCE</scope>
    <source>
        <strain evidence="2">JCM 17251</strain>
    </source>
</reference>